<proteinExistence type="predicted"/>
<gene>
    <name evidence="1" type="ORF">HAX54_029064</name>
</gene>
<comment type="caution">
    <text evidence="1">The sequence shown here is derived from an EMBL/GenBank/DDBJ whole genome shotgun (WGS) entry which is preliminary data.</text>
</comment>
<feature type="non-terminal residue" evidence="1">
    <location>
        <position position="1"/>
    </location>
</feature>
<evidence type="ECO:0000313" key="1">
    <source>
        <dbReference type="EMBL" id="MCD9642335.1"/>
    </source>
</evidence>
<organism evidence="1 2">
    <name type="scientific">Datura stramonium</name>
    <name type="common">Jimsonweed</name>
    <name type="synonym">Common thornapple</name>
    <dbReference type="NCBI Taxonomy" id="4076"/>
    <lineage>
        <taxon>Eukaryota</taxon>
        <taxon>Viridiplantae</taxon>
        <taxon>Streptophyta</taxon>
        <taxon>Embryophyta</taxon>
        <taxon>Tracheophyta</taxon>
        <taxon>Spermatophyta</taxon>
        <taxon>Magnoliopsida</taxon>
        <taxon>eudicotyledons</taxon>
        <taxon>Gunneridae</taxon>
        <taxon>Pentapetalae</taxon>
        <taxon>asterids</taxon>
        <taxon>lamiids</taxon>
        <taxon>Solanales</taxon>
        <taxon>Solanaceae</taxon>
        <taxon>Solanoideae</taxon>
        <taxon>Datureae</taxon>
        <taxon>Datura</taxon>
    </lineage>
</organism>
<dbReference type="EMBL" id="JACEIK010003593">
    <property type="protein sequence ID" value="MCD9642335.1"/>
    <property type="molecule type" value="Genomic_DNA"/>
</dbReference>
<dbReference type="Proteomes" id="UP000823775">
    <property type="component" value="Unassembled WGS sequence"/>
</dbReference>
<name>A0ABS8V596_DATST</name>
<evidence type="ECO:0000313" key="2">
    <source>
        <dbReference type="Proteomes" id="UP000823775"/>
    </source>
</evidence>
<accession>A0ABS8V596</accession>
<reference evidence="1 2" key="1">
    <citation type="journal article" date="2021" name="BMC Genomics">
        <title>Datura genome reveals duplications of psychoactive alkaloid biosynthetic genes and high mutation rate following tissue culture.</title>
        <authorList>
            <person name="Rajewski A."/>
            <person name="Carter-House D."/>
            <person name="Stajich J."/>
            <person name="Litt A."/>
        </authorList>
    </citation>
    <scope>NUCLEOTIDE SEQUENCE [LARGE SCALE GENOMIC DNA]</scope>
    <source>
        <strain evidence="1">AR-01</strain>
    </source>
</reference>
<keyword evidence="2" id="KW-1185">Reference proteome</keyword>
<protein>
    <submittedName>
        <fullName evidence="1">Uncharacterized protein</fullName>
    </submittedName>
</protein>
<sequence>LGASRGFLSRVTIRTYVWVVTDYLLSEHSSALCRVGPGFEEPLDDDDVRNSYSRL</sequence>